<evidence type="ECO:0000256" key="4">
    <source>
        <dbReference type="PROSITE-ProRule" id="PRU00169"/>
    </source>
</evidence>
<proteinExistence type="predicted"/>
<dbReference type="PROSITE" id="PS50110">
    <property type="entry name" value="RESPONSE_REGULATORY"/>
    <property type="match status" value="1"/>
</dbReference>
<accession>A0A936ZCP1</accession>
<dbReference type="Pfam" id="PF00072">
    <property type="entry name" value="Response_reg"/>
    <property type="match status" value="1"/>
</dbReference>
<dbReference type="SUPFAM" id="SSF52172">
    <property type="entry name" value="CheY-like"/>
    <property type="match status" value="1"/>
</dbReference>
<keyword evidence="2" id="KW-0805">Transcription regulation</keyword>
<dbReference type="InterPro" id="IPR001789">
    <property type="entry name" value="Sig_transdc_resp-reg_receiver"/>
</dbReference>
<feature type="domain" description="Response regulatory" evidence="5">
    <location>
        <begin position="16"/>
        <end position="129"/>
    </location>
</feature>
<name>A0A936ZCP1_9HYPH</name>
<comment type="caution">
    <text evidence="6">The sequence shown here is derived from an EMBL/GenBank/DDBJ whole genome shotgun (WGS) entry which is preliminary data.</text>
</comment>
<organism evidence="6 7">
    <name type="scientific">Microvirga aerilata</name>
    <dbReference type="NCBI Taxonomy" id="670292"/>
    <lineage>
        <taxon>Bacteria</taxon>
        <taxon>Pseudomonadati</taxon>
        <taxon>Pseudomonadota</taxon>
        <taxon>Alphaproteobacteria</taxon>
        <taxon>Hyphomicrobiales</taxon>
        <taxon>Methylobacteriaceae</taxon>
        <taxon>Microvirga</taxon>
    </lineage>
</organism>
<dbReference type="Proteomes" id="UP000605848">
    <property type="component" value="Unassembled WGS sequence"/>
</dbReference>
<dbReference type="SMART" id="SM00448">
    <property type="entry name" value="REC"/>
    <property type="match status" value="1"/>
</dbReference>
<dbReference type="Gene3D" id="3.40.50.2300">
    <property type="match status" value="1"/>
</dbReference>
<evidence type="ECO:0000256" key="3">
    <source>
        <dbReference type="ARBA" id="ARBA00023163"/>
    </source>
</evidence>
<feature type="modified residue" description="4-aspartylphosphate" evidence="4">
    <location>
        <position position="65"/>
    </location>
</feature>
<evidence type="ECO:0000259" key="5">
    <source>
        <dbReference type="PROSITE" id="PS50110"/>
    </source>
</evidence>
<sequence>MGDASVTAFPRRTPPTILVVEDNVLTRSAISDELRAHGFKVLEASSADDALMVLDTMRIDLVFVDIHLPGSGDGLDVARHVHARGGPTQMILTSGVSDASAIPDLDDLGVFIRKPYLITRVITLVSYSLNWPDTPSA</sequence>
<evidence type="ECO:0000313" key="7">
    <source>
        <dbReference type="Proteomes" id="UP000605848"/>
    </source>
</evidence>
<evidence type="ECO:0000256" key="2">
    <source>
        <dbReference type="ARBA" id="ARBA00023015"/>
    </source>
</evidence>
<dbReference type="InterPro" id="IPR011006">
    <property type="entry name" value="CheY-like_superfamily"/>
</dbReference>
<dbReference type="PANTHER" id="PTHR44591:SF3">
    <property type="entry name" value="RESPONSE REGULATORY DOMAIN-CONTAINING PROTEIN"/>
    <property type="match status" value="1"/>
</dbReference>
<dbReference type="CDD" id="cd00156">
    <property type="entry name" value="REC"/>
    <property type="match status" value="1"/>
</dbReference>
<dbReference type="PANTHER" id="PTHR44591">
    <property type="entry name" value="STRESS RESPONSE REGULATOR PROTEIN 1"/>
    <property type="match status" value="1"/>
</dbReference>
<dbReference type="EMBL" id="JAEQMY010000080">
    <property type="protein sequence ID" value="MBL0407396.1"/>
    <property type="molecule type" value="Genomic_DNA"/>
</dbReference>
<gene>
    <name evidence="6" type="ORF">JKG68_26105</name>
</gene>
<keyword evidence="1 4" id="KW-0597">Phosphoprotein</keyword>
<reference evidence="6" key="1">
    <citation type="submission" date="2021-01" db="EMBL/GenBank/DDBJ databases">
        <title>Microvirga sp.</title>
        <authorList>
            <person name="Kim M.K."/>
        </authorList>
    </citation>
    <scope>NUCLEOTIDE SEQUENCE</scope>
    <source>
        <strain evidence="6">5420S-16</strain>
    </source>
</reference>
<protein>
    <submittedName>
        <fullName evidence="6">Response regulator</fullName>
    </submittedName>
</protein>
<dbReference type="RefSeq" id="WP_202064628.1">
    <property type="nucleotide sequence ID" value="NZ_JAEQMY010000080.1"/>
</dbReference>
<dbReference type="AlphaFoldDB" id="A0A936ZCP1"/>
<keyword evidence="7" id="KW-1185">Reference proteome</keyword>
<keyword evidence="3" id="KW-0804">Transcription</keyword>
<evidence type="ECO:0000256" key="1">
    <source>
        <dbReference type="ARBA" id="ARBA00022553"/>
    </source>
</evidence>
<evidence type="ECO:0000313" key="6">
    <source>
        <dbReference type="EMBL" id="MBL0407396.1"/>
    </source>
</evidence>
<dbReference type="GO" id="GO:0000160">
    <property type="term" value="P:phosphorelay signal transduction system"/>
    <property type="evidence" value="ECO:0007669"/>
    <property type="project" value="InterPro"/>
</dbReference>
<dbReference type="InterPro" id="IPR050595">
    <property type="entry name" value="Bact_response_regulator"/>
</dbReference>